<dbReference type="GO" id="GO:0006397">
    <property type="term" value="P:mRNA processing"/>
    <property type="evidence" value="ECO:0007669"/>
    <property type="project" value="InterPro"/>
</dbReference>
<evidence type="ECO:0000256" key="8">
    <source>
        <dbReference type="SAM" id="MobiDB-lite"/>
    </source>
</evidence>
<comment type="similarity">
    <text evidence="2">Belongs to the THOC2 family.</text>
</comment>
<dbReference type="Proteomes" id="UP000233080">
    <property type="component" value="Unassembled WGS sequence"/>
</dbReference>
<feature type="compositionally biased region" description="Basic and acidic residues" evidence="8">
    <location>
        <begin position="1255"/>
        <end position="1273"/>
    </location>
</feature>
<dbReference type="PANTHER" id="PTHR21597:SF0">
    <property type="entry name" value="THO COMPLEX SUBUNIT 2"/>
    <property type="match status" value="1"/>
</dbReference>
<dbReference type="InterPro" id="IPR021418">
    <property type="entry name" value="THO_THOC2_C"/>
</dbReference>
<evidence type="ECO:0000256" key="3">
    <source>
        <dbReference type="ARBA" id="ARBA00019596"/>
    </source>
</evidence>
<evidence type="ECO:0000313" key="13">
    <source>
        <dbReference type="Proteomes" id="UP000233080"/>
    </source>
</evidence>
<keyword evidence="7" id="KW-0175">Coiled coil</keyword>
<feature type="coiled-coil region" evidence="7">
    <location>
        <begin position="891"/>
        <end position="954"/>
    </location>
</feature>
<dbReference type="Pfam" id="PF16134">
    <property type="entry name" value="THOC2_N"/>
    <property type="match status" value="1"/>
</dbReference>
<evidence type="ECO:0000256" key="7">
    <source>
        <dbReference type="SAM" id="Coils"/>
    </source>
</evidence>
<evidence type="ECO:0000259" key="9">
    <source>
        <dbReference type="Pfam" id="PF11262"/>
    </source>
</evidence>
<keyword evidence="4" id="KW-0813">Transport</keyword>
<dbReference type="Ensembl" id="ENSCANT00000046831.1">
    <property type="protein sequence ID" value="ENSCANP00000023838.1"/>
    <property type="gene ID" value="ENSCANG00000035077.1"/>
</dbReference>
<comment type="subunit">
    <text evidence="6">Component of the THO subcomplex, which is composed of THOC1, THOC2, THOC3, THOC5, THOC6 and THOC7. The THO subcomplex interacts with DDX39B to form the THO-DDX39B complex which multimerizes into a 28-subunit tetrameric assembly. Component of the transcription/export (TREX) complex at least composed of ALYREF/THOC4, DDX39B, SARNP/CIP29, CHTOP and the THO subcomplex; in the complex interacts with THOC1, THOC3, THOC5, THOC7 and DDX39B. TREX seems to have a dynamic structure involving ATP-dependent remodeling. Interacts with POLDIP3 and ZC3H11A.</text>
</comment>
<dbReference type="GO" id="GO:0006406">
    <property type="term" value="P:mRNA export from nucleus"/>
    <property type="evidence" value="ECO:0007669"/>
    <property type="project" value="InterPro"/>
</dbReference>
<evidence type="ECO:0000259" key="11">
    <source>
        <dbReference type="Pfam" id="PF16134"/>
    </source>
</evidence>
<feature type="compositionally biased region" description="Basic and acidic residues" evidence="8">
    <location>
        <begin position="1428"/>
        <end position="1483"/>
    </location>
</feature>
<feature type="compositionally biased region" description="Basic and acidic residues" evidence="8">
    <location>
        <begin position="1282"/>
        <end position="1331"/>
    </location>
</feature>
<keyword evidence="13" id="KW-1185">Reference proteome</keyword>
<reference evidence="12" key="2">
    <citation type="submission" date="2025-09" db="UniProtKB">
        <authorList>
            <consortium name="Ensembl"/>
        </authorList>
    </citation>
    <scope>IDENTIFICATION</scope>
</reference>
<dbReference type="Pfam" id="PF11732">
    <property type="entry name" value="Thoc2"/>
    <property type="match status" value="1"/>
</dbReference>
<feature type="compositionally biased region" description="Polar residues" evidence="8">
    <location>
        <begin position="1238"/>
        <end position="1254"/>
    </location>
</feature>
<keyword evidence="5" id="KW-0539">Nucleus</keyword>
<feature type="region of interest" description="Disordered" evidence="8">
    <location>
        <begin position="309"/>
        <end position="328"/>
    </location>
</feature>
<protein>
    <recommendedName>
        <fullName evidence="3">THO complex subunit 2</fullName>
    </recommendedName>
</protein>
<evidence type="ECO:0000256" key="5">
    <source>
        <dbReference type="ARBA" id="ARBA00023242"/>
    </source>
</evidence>
<keyword evidence="4" id="KW-0509">mRNA transport</keyword>
<dbReference type="InterPro" id="IPR040007">
    <property type="entry name" value="Tho2"/>
</dbReference>
<comment type="subcellular location">
    <subcellularLocation>
        <location evidence="1">Nucleus</location>
    </subcellularLocation>
</comment>
<evidence type="ECO:0000313" key="12">
    <source>
        <dbReference type="Ensembl" id="ENSCANP00000023838.1"/>
    </source>
</evidence>
<feature type="compositionally biased region" description="Polar residues" evidence="8">
    <location>
        <begin position="1404"/>
        <end position="1413"/>
    </location>
</feature>
<dbReference type="GO" id="GO:0003729">
    <property type="term" value="F:mRNA binding"/>
    <property type="evidence" value="ECO:0007669"/>
    <property type="project" value="TreeGrafter"/>
</dbReference>
<evidence type="ECO:0000259" key="10">
    <source>
        <dbReference type="Pfam" id="PF11732"/>
    </source>
</evidence>
<name>A0A2K5J4H5_COLAP</name>
<reference evidence="12" key="1">
    <citation type="submission" date="2025-08" db="UniProtKB">
        <authorList>
            <consortium name="Ensembl"/>
        </authorList>
    </citation>
    <scope>IDENTIFICATION</scope>
</reference>
<feature type="compositionally biased region" description="Basic and acidic residues" evidence="8">
    <location>
        <begin position="1213"/>
        <end position="1229"/>
    </location>
</feature>
<proteinExistence type="inferred from homology"/>
<feature type="domain" description="THO complex subunitTHOC2 N-terminal" evidence="10">
    <location>
        <begin position="555"/>
        <end position="638"/>
    </location>
</feature>
<feature type="region of interest" description="Disordered" evidence="8">
    <location>
        <begin position="1179"/>
        <end position="1569"/>
    </location>
</feature>
<evidence type="ECO:0000256" key="6">
    <source>
        <dbReference type="ARBA" id="ARBA00047033"/>
    </source>
</evidence>
<evidence type="ECO:0000256" key="2">
    <source>
        <dbReference type="ARBA" id="ARBA00007857"/>
    </source>
</evidence>
<feature type="compositionally biased region" description="Basic and acidic residues" evidence="8">
    <location>
        <begin position="1341"/>
        <end position="1371"/>
    </location>
</feature>
<dbReference type="InterPro" id="IPR021726">
    <property type="entry name" value="THO_THOC2_N"/>
</dbReference>
<dbReference type="GO" id="GO:0000445">
    <property type="term" value="C:THO complex part of transcription export complex"/>
    <property type="evidence" value="ECO:0007669"/>
    <property type="project" value="TreeGrafter"/>
</dbReference>
<dbReference type="PANTHER" id="PTHR21597">
    <property type="entry name" value="THO2 PROTEIN"/>
    <property type="match status" value="1"/>
</dbReference>
<organism evidence="12 13">
    <name type="scientific">Colobus angolensis palliatus</name>
    <name type="common">Peters' Angolan colobus</name>
    <dbReference type="NCBI Taxonomy" id="336983"/>
    <lineage>
        <taxon>Eukaryota</taxon>
        <taxon>Metazoa</taxon>
        <taxon>Chordata</taxon>
        <taxon>Craniata</taxon>
        <taxon>Vertebrata</taxon>
        <taxon>Euteleostomi</taxon>
        <taxon>Mammalia</taxon>
        <taxon>Eutheria</taxon>
        <taxon>Euarchontoglires</taxon>
        <taxon>Primates</taxon>
        <taxon>Haplorrhini</taxon>
        <taxon>Catarrhini</taxon>
        <taxon>Cercopithecidae</taxon>
        <taxon>Colobinae</taxon>
        <taxon>Colobus</taxon>
    </lineage>
</organism>
<feature type="domain" description="THO complex subunitTHOC2 C-terminal" evidence="9">
    <location>
        <begin position="868"/>
        <end position="1168"/>
    </location>
</feature>
<accession>A0A2K5J4H5</accession>
<dbReference type="InterPro" id="IPR032302">
    <property type="entry name" value="THOC2_N"/>
</dbReference>
<sequence>SGKGTVVINSEWCYLWLTTVSLHLFLLCSTDFQQALYELSYHVIKGNLKHEQASNVLNDISEFREDMPSILADVFCILDIETNCLEEKSKRDYFTQLVLACLYLVSDTVLKERLDPETLESLGLIKQSQQFNQKSVKIKTKLFYKQQKFNLLREENEGYAKLIAELGQDLSGSITSDLILENIKSLIGCFNLDPNRVLDVILEVFECRPEHDDFFISLLESYMSMCEPQTLCHILGFKFKFYQEPNGETPSSLYRVAAVLLQFNLIDLDDLYVHLLPADNCIMDEHKREIAEAKQIVRKLTMVVLSSEKMDEREKEKEKEEEKVEKPPDNQKLGLLEALLKIGDWQHAQNIMDQMPPYYAASHKLIALAICKLIHITIEPLYRRVGVPKGAKGSPVNALQNKRAPKQAESFEDLRRDVFNMFCYLGPHLSHDPILFAKVVRIGKSFMKEFQSDGSKQEDKEKTEVILSCLLSITDQVLLPSLSLMDCNACMSEELWGMFKTFPYQHRYRLYGQWKNETYNSHPLLVKVKAQTIDRAKYIMKRLTKENVKPSGRQIGKLSHSNPTILFDYILSQIQKYDNLITPVVDSLKYLTSLNYDVLACILSNEVIYCIIEALANPEKERMKHDDTTISSWLQSLASFCGAVFRKYPIDLAGLLQYVANQLKAGKSFDLLILKEVVQKMAGIEITEEMTMEQLEAMTGGEQLKAEGGYFGQIRNTKKSSQRLKDALLDHDLALPLCLLMAQQRNGVIFQEGGEKHLKLVGKLYDQCHDTLVQFGGFLASNLSTEDYIKRVPSIDVLCNEFHTPHDAAFFLSRPMYAHHISSKYDELKKSEKGSKQQHKVHKYITSCEMVMAPVHEAVVSLHVSKVWDDISPQFYATFWSLTMYDLAVPHTSYEREVNKLKVQMKAIDDNQEMPPNKKKKEKERCTALQDKLLEEEKKQMEHVQRVLQRLKLEKDNWLLAKSTKNETITKFLQLCIFPRCIFSAIDAVYCARFVELVHQQKTPNFSTLLCYDRVFSDIIYTVASCTENEASRYGRFLCCMLETVTRWHSDRATYEKECGNYPGFLTILRATGFDGGNKADQLDYENFRHVVHKWHYKLTKASVHCLETGEYTHIRNILIVLTKILPWYPKVLNLGQALERRVHKICQEEKEKRPDLYALAMGYSGQLKSRKSYMIPENEFHHKDPPPRNAVASVQNGPGGGPSSSSIGSASKSDESSTEETDKSRERSQCGVKAVNKASSTTPKGNSSNGNTVKENDKEKGKEKEKEKKEKTPATTPEARVLGKDGKEKPKEERPNKDEKARETKERTPKSDKEKEKFKKEEKAKDEKFKTTVPNAESKSTQEREREKEPSRERDIAKEMKSKENVKGGEKTPVSGSLKSPVPRSDIPEPEREQKRRKIDTHPSPSHSSTVKVSILYINHTPPPLSKSKEREMDKKDLDKSRERSREREKKDEKDRKERKRDHSNNDREVPPDLTKRRKEENGTMGVSKHKSESPCESPYPNEKDKEKNKSKSSGKEKGSDSFKSEKMDKISSGGKKESRHDKEKIEKKEKRDSSGGKEEKKQYPFHFDVFSQCNGKL</sequence>
<feature type="compositionally biased region" description="Basic and acidic residues" evidence="8">
    <location>
        <begin position="1503"/>
        <end position="1564"/>
    </location>
</feature>
<dbReference type="Pfam" id="PF11262">
    <property type="entry name" value="Tho2"/>
    <property type="match status" value="1"/>
</dbReference>
<evidence type="ECO:0000256" key="4">
    <source>
        <dbReference type="ARBA" id="ARBA00022816"/>
    </source>
</evidence>
<evidence type="ECO:0000256" key="1">
    <source>
        <dbReference type="ARBA" id="ARBA00004123"/>
    </source>
</evidence>
<feature type="domain" description="THO complex subunit 2 N-terminal" evidence="11">
    <location>
        <begin position="31"/>
        <end position="407"/>
    </location>
</feature>